<evidence type="ECO:0000313" key="5">
    <source>
        <dbReference type="Proteomes" id="UP001282336"/>
    </source>
</evidence>
<organism evidence="2 5">
    <name type="scientific">Scandinavium lactucae</name>
    <dbReference type="NCBI Taxonomy" id="3095028"/>
    <lineage>
        <taxon>Bacteria</taxon>
        <taxon>Pseudomonadati</taxon>
        <taxon>Pseudomonadota</taxon>
        <taxon>Gammaproteobacteria</taxon>
        <taxon>Enterobacterales</taxon>
        <taxon>Enterobacteriaceae</taxon>
        <taxon>Scandinavium</taxon>
    </lineage>
</organism>
<protein>
    <submittedName>
        <fullName evidence="2">Ecr family regulatory small membrane protein</fullName>
    </submittedName>
</protein>
<dbReference type="RefSeq" id="WP_319627866.1">
    <property type="nucleotide sequence ID" value="NZ_JAWXRB010000029.1"/>
</dbReference>
<reference evidence="2 4" key="1">
    <citation type="submission" date="2023-11" db="EMBL/GenBank/DDBJ databases">
        <title>Scandinavium wanjuensis sp. nov., isolated from lettuce South Korea.</title>
        <authorList>
            <person name="Park J."/>
            <person name="Park S."/>
            <person name="Oh K.K."/>
            <person name="Cho G.S."/>
            <person name="Franz C.M.A.P."/>
        </authorList>
    </citation>
    <scope>NUCLEOTIDE SEQUENCE</scope>
    <source>
        <strain evidence="2">V105_12</strain>
        <strain evidence="3 4">V105_6</strain>
    </source>
</reference>
<keyword evidence="1" id="KW-0472">Membrane</keyword>
<sequence>MSKVEIALTILVLIILGLGIWFILSDQIWLLVSYLETLLYPDIVTPM</sequence>
<accession>A0AAJ2S040</accession>
<gene>
    <name evidence="3" type="ORF">SIK69_08460</name>
    <name evidence="2" type="ORF">SIL20_07200</name>
</gene>
<dbReference type="Proteomes" id="UP001282336">
    <property type="component" value="Unassembled WGS sequence"/>
</dbReference>
<keyword evidence="4" id="KW-1185">Reference proteome</keyword>
<comment type="caution">
    <text evidence="2">The sequence shown here is derived from an EMBL/GenBank/DDBJ whole genome shotgun (WGS) entry which is preliminary data.</text>
</comment>
<dbReference type="NCBIfam" id="NF033861">
    <property type="entry name" value="sm_mem_Ecr"/>
    <property type="match status" value="1"/>
</dbReference>
<feature type="transmembrane region" description="Helical" evidence="1">
    <location>
        <begin position="6"/>
        <end position="24"/>
    </location>
</feature>
<dbReference type="AlphaFoldDB" id="A0AAJ2S040"/>
<proteinExistence type="predicted"/>
<evidence type="ECO:0000313" key="3">
    <source>
        <dbReference type="EMBL" id="MDX6040224.1"/>
    </source>
</evidence>
<evidence type="ECO:0000256" key="1">
    <source>
        <dbReference type="SAM" id="Phobius"/>
    </source>
</evidence>
<keyword evidence="1" id="KW-0812">Transmembrane</keyword>
<name>A0AAJ2S040_9ENTR</name>
<evidence type="ECO:0000313" key="4">
    <source>
        <dbReference type="Proteomes" id="UP001275664"/>
    </source>
</evidence>
<dbReference type="EMBL" id="JAWXRC010000022">
    <property type="protein sequence ID" value="MDX6031290.1"/>
    <property type="molecule type" value="Genomic_DNA"/>
</dbReference>
<dbReference type="EMBL" id="JAWXRD010000027">
    <property type="protein sequence ID" value="MDX6040224.1"/>
    <property type="molecule type" value="Genomic_DNA"/>
</dbReference>
<evidence type="ECO:0000313" key="2">
    <source>
        <dbReference type="EMBL" id="MDX6031290.1"/>
    </source>
</evidence>
<keyword evidence="1" id="KW-1133">Transmembrane helix</keyword>
<dbReference type="Proteomes" id="UP001275664">
    <property type="component" value="Unassembled WGS sequence"/>
</dbReference>